<sequence>MLAREASDAVMAAPSAGRRRSVTVADEISVPGSYARTSSDAESDTGVSNSRTAATSVVAASVGNAAEKSVTLEARAAMEYGEGYRAILDSMGEPAYNAMKALFYGEEGPPAATVPAIAVSFELFDSVQTRFVNTELMLERTRAELHKRCQEYSNMSTQYDKLQASYEILEKQSRELERNNTQLHQDIAKQNVVSEQLRQEIKRLKVDLGTFEERMAKRDEELHVSNNRVAEGLVALSLKETIIANLRRQIGMNSHGRRINRDGSALGGEYSAEALK</sequence>
<proteinExistence type="predicted"/>
<name>G0UQR4_TRYCI</name>
<protein>
    <submittedName>
        <fullName evidence="3">Uncharacterized protein TCIL3000_7_5390</fullName>
    </submittedName>
</protein>
<feature type="coiled-coil region" evidence="1">
    <location>
        <begin position="152"/>
        <end position="214"/>
    </location>
</feature>
<reference evidence="3" key="1">
    <citation type="journal article" date="2012" name="Proc. Natl. Acad. Sci. U.S.A.">
        <title>Antigenic diversity is generated by distinct evolutionary mechanisms in African trypanosome species.</title>
        <authorList>
            <person name="Jackson A.P."/>
            <person name="Berry A."/>
            <person name="Aslett M."/>
            <person name="Allison H.C."/>
            <person name="Burton P."/>
            <person name="Vavrova-Anderson J."/>
            <person name="Brown R."/>
            <person name="Browne H."/>
            <person name="Corton N."/>
            <person name="Hauser H."/>
            <person name="Gamble J."/>
            <person name="Gilderthorp R."/>
            <person name="Marcello L."/>
            <person name="McQuillan J."/>
            <person name="Otto T.D."/>
            <person name="Quail M.A."/>
            <person name="Sanders M.J."/>
            <person name="van Tonder A."/>
            <person name="Ginger M.L."/>
            <person name="Field M.C."/>
            <person name="Barry J.D."/>
            <person name="Hertz-Fowler C."/>
            <person name="Berriman M."/>
        </authorList>
    </citation>
    <scope>NUCLEOTIDE SEQUENCE</scope>
    <source>
        <strain evidence="3">IL3000</strain>
    </source>
</reference>
<dbReference type="AlphaFoldDB" id="G0UQR4"/>
<evidence type="ECO:0000256" key="2">
    <source>
        <dbReference type="SAM" id="MobiDB-lite"/>
    </source>
</evidence>
<accession>G0UQR4</accession>
<evidence type="ECO:0000256" key="1">
    <source>
        <dbReference type="SAM" id="Coils"/>
    </source>
</evidence>
<feature type="region of interest" description="Disordered" evidence="2">
    <location>
        <begin position="1"/>
        <end position="22"/>
    </location>
</feature>
<organism evidence="3">
    <name type="scientific">Trypanosoma congolense (strain IL3000)</name>
    <dbReference type="NCBI Taxonomy" id="1068625"/>
    <lineage>
        <taxon>Eukaryota</taxon>
        <taxon>Discoba</taxon>
        <taxon>Euglenozoa</taxon>
        <taxon>Kinetoplastea</taxon>
        <taxon>Metakinetoplastina</taxon>
        <taxon>Trypanosomatida</taxon>
        <taxon>Trypanosomatidae</taxon>
        <taxon>Trypanosoma</taxon>
        <taxon>Nannomonas</taxon>
    </lineage>
</organism>
<dbReference type="VEuPathDB" id="TriTrypDB:TcIL3000_7_5390"/>
<dbReference type="EMBL" id="HE575320">
    <property type="protein sequence ID" value="CCC91725.1"/>
    <property type="molecule type" value="Genomic_DNA"/>
</dbReference>
<feature type="non-terminal residue" evidence="3">
    <location>
        <position position="276"/>
    </location>
</feature>
<keyword evidence="1" id="KW-0175">Coiled coil</keyword>
<gene>
    <name evidence="3" type="ORF">TCIL3000_7_5390</name>
</gene>
<evidence type="ECO:0000313" key="3">
    <source>
        <dbReference type="EMBL" id="CCC91725.1"/>
    </source>
</evidence>